<dbReference type="RefSeq" id="WP_062756500.1">
    <property type="nucleotide sequence ID" value="NZ_BDAQ01000030.1"/>
</dbReference>
<dbReference type="AlphaFoldDB" id="A0A6G9J7I5"/>
<gene>
    <name evidence="1" type="ORF">HNR78_003401</name>
</gene>
<protein>
    <submittedName>
        <fullName evidence="1">Uncharacterized protein</fullName>
    </submittedName>
</protein>
<evidence type="ECO:0000313" key="1">
    <source>
        <dbReference type="EMBL" id="MBB3870446.1"/>
    </source>
</evidence>
<dbReference type="EMBL" id="JACICZ010000028">
    <property type="protein sequence ID" value="MBB3870446.1"/>
    <property type="molecule type" value="Genomic_DNA"/>
</dbReference>
<name>A0A6G9J7I5_9BACL</name>
<keyword evidence="2" id="KW-1185">Reference proteome</keyword>
<accession>A0A6G9J7I5</accession>
<sequence>MIKVSDAESYLKDKIGDKTNNVVEVWEIFKSFCREPVEGEDEFALLFQCGIYDFTGEELFYFDFVRQFTVYEDEEYSRTEQLHCEFVFKPTDELKKLEASEWYFDTDGDMENFFAHVENLKEFQIPLKSIPLQLNIYQEVI</sequence>
<comment type="caution">
    <text evidence="1">The sequence shown here is derived from an EMBL/GenBank/DDBJ whole genome shotgun (WGS) entry which is preliminary data.</text>
</comment>
<reference evidence="1 2" key="1">
    <citation type="submission" date="2020-08" db="EMBL/GenBank/DDBJ databases">
        <title>Genomic Encyclopedia of Type Strains, Phase IV (KMG-IV): sequencing the most valuable type-strain genomes for metagenomic binning, comparative biology and taxonomic classification.</title>
        <authorList>
            <person name="Goeker M."/>
        </authorList>
    </citation>
    <scope>NUCLEOTIDE SEQUENCE [LARGE SCALE GENOMIC DNA]</scope>
    <source>
        <strain evidence="1 2">DSM 14590</strain>
    </source>
</reference>
<proteinExistence type="predicted"/>
<dbReference type="Proteomes" id="UP000613002">
    <property type="component" value="Unassembled WGS sequence"/>
</dbReference>
<organism evidence="1 2">
    <name type="scientific">Parageobacillus toebii NBRC 107807</name>
    <dbReference type="NCBI Taxonomy" id="1223503"/>
    <lineage>
        <taxon>Bacteria</taxon>
        <taxon>Bacillati</taxon>
        <taxon>Bacillota</taxon>
        <taxon>Bacilli</taxon>
        <taxon>Bacillales</taxon>
        <taxon>Anoxybacillaceae</taxon>
        <taxon>Parageobacillus</taxon>
    </lineage>
</organism>
<evidence type="ECO:0000313" key="2">
    <source>
        <dbReference type="Proteomes" id="UP000613002"/>
    </source>
</evidence>